<dbReference type="PANTHER" id="PTHR34384">
    <property type="entry name" value="L-2,3-DIAMINOPROPANOATE--CITRATE LIGASE"/>
    <property type="match status" value="1"/>
</dbReference>
<accession>A0ABV3K2G4</accession>
<name>A0ABV3K2G4_STRON</name>
<dbReference type="PANTHER" id="PTHR34384:SF5">
    <property type="entry name" value="L-2,3-DIAMINOPROPANOATE--CITRATE LIGASE"/>
    <property type="match status" value="1"/>
</dbReference>
<evidence type="ECO:0000256" key="2">
    <source>
        <dbReference type="ARBA" id="ARBA00007832"/>
    </source>
</evidence>
<feature type="domain" description="Aerobactin siderophore biosynthesis IucA/IucC N-terminal" evidence="4">
    <location>
        <begin position="173"/>
        <end position="367"/>
    </location>
</feature>
<sequence>MKAPGALAAVARQAGFPGPRPPADPLDHPDPARAADATVLERLLRCWVRETNVARPGGSCLRIPLSADGRVLHVPVPYWSVTGSHRFGPPGLLDGPADAPALDAVTLAALLGREAVHSGRAPAGHGAELTLRIAELVRRTTAFLRQRRLDPGPEDGEYFLHGEQALPGAALGETEGHPPESAEPFRLHWLGVHRSLLAADSAWTERGRIVGAAVLTARLAPPALGLPADSVPLPVHPARLAALHREPAVVRLLEAGLLHDLGAHGQPWYATTAPRTVYRSGAPALLRLNESDRQLLASGVELHRMLRGGIAQRWHAACGPGFDVIRDPAWLGVNAPDGVPVPGLGLGIRHHPFAPDADAVCLAGLLAPRPWPGRTTPAGHPALCSRLAAIVARLVRRTGRPAGAVSAEWFLRYLEAVVRPLLWLDGAAGIVLGADRQHTLVLLDAEGWPAGGRHRGSLHHRLRERLHPPGPATVADDRADEEFACALGIDNLLGLIGALGAQRLADERILLAALRRFLREAAGAPAGTRSSLPGMLLDSPTLRCRAGLLTGPVTITNPLATAPG</sequence>
<evidence type="ECO:0000313" key="7">
    <source>
        <dbReference type="Proteomes" id="UP001552594"/>
    </source>
</evidence>
<dbReference type="Pfam" id="PF06276">
    <property type="entry name" value="FhuF"/>
    <property type="match status" value="1"/>
</dbReference>
<dbReference type="InterPro" id="IPR007310">
    <property type="entry name" value="Aerobactin_biosyn_IucA/IucC_N"/>
</dbReference>
<keyword evidence="7" id="KW-1185">Reference proteome</keyword>
<comment type="similarity">
    <text evidence="2">Belongs to the IucA/IucC family.</text>
</comment>
<dbReference type="Pfam" id="PF04183">
    <property type="entry name" value="IucA_IucC"/>
    <property type="match status" value="1"/>
</dbReference>
<evidence type="ECO:0000259" key="5">
    <source>
        <dbReference type="Pfam" id="PF06276"/>
    </source>
</evidence>
<feature type="region of interest" description="Disordered" evidence="3">
    <location>
        <begin position="13"/>
        <end position="32"/>
    </location>
</feature>
<organism evidence="6 7">
    <name type="scientific">Streptomyces orinoci</name>
    <name type="common">Streptoverticillium orinoci</name>
    <dbReference type="NCBI Taxonomy" id="67339"/>
    <lineage>
        <taxon>Bacteria</taxon>
        <taxon>Bacillati</taxon>
        <taxon>Actinomycetota</taxon>
        <taxon>Actinomycetes</taxon>
        <taxon>Kitasatosporales</taxon>
        <taxon>Streptomycetaceae</taxon>
        <taxon>Streptomyces</taxon>
    </lineage>
</organism>
<dbReference type="InterPro" id="IPR037455">
    <property type="entry name" value="LucA/IucC-like"/>
</dbReference>
<evidence type="ECO:0000256" key="1">
    <source>
        <dbReference type="ARBA" id="ARBA00004924"/>
    </source>
</evidence>
<dbReference type="Gene3D" id="1.10.510.40">
    <property type="match status" value="1"/>
</dbReference>
<feature type="domain" description="Aerobactin siderophore biosynthesis IucA/IucC-like C-terminal" evidence="5">
    <location>
        <begin position="408"/>
        <end position="549"/>
    </location>
</feature>
<evidence type="ECO:0000256" key="3">
    <source>
        <dbReference type="SAM" id="MobiDB-lite"/>
    </source>
</evidence>
<dbReference type="InterPro" id="IPR022770">
    <property type="entry name" value="IucA/IucC-like_C"/>
</dbReference>
<protein>
    <submittedName>
        <fullName evidence="6">IucA/IucC family protein</fullName>
    </submittedName>
</protein>
<comment type="pathway">
    <text evidence="1">Siderophore biosynthesis.</text>
</comment>
<comment type="caution">
    <text evidence="6">The sequence shown here is derived from an EMBL/GenBank/DDBJ whole genome shotgun (WGS) entry which is preliminary data.</text>
</comment>
<evidence type="ECO:0000259" key="4">
    <source>
        <dbReference type="Pfam" id="PF04183"/>
    </source>
</evidence>
<reference evidence="6 7" key="1">
    <citation type="submission" date="2024-06" db="EMBL/GenBank/DDBJ databases">
        <title>The Natural Products Discovery Center: Release of the First 8490 Sequenced Strains for Exploring Actinobacteria Biosynthetic Diversity.</title>
        <authorList>
            <person name="Kalkreuter E."/>
            <person name="Kautsar S.A."/>
            <person name="Yang D."/>
            <person name="Bader C.D."/>
            <person name="Teijaro C.N."/>
            <person name="Fluegel L."/>
            <person name="Davis C.M."/>
            <person name="Simpson J.R."/>
            <person name="Lauterbach L."/>
            <person name="Steele A.D."/>
            <person name="Gui C."/>
            <person name="Meng S."/>
            <person name="Li G."/>
            <person name="Viehrig K."/>
            <person name="Ye F."/>
            <person name="Su P."/>
            <person name="Kiefer A.F."/>
            <person name="Nichols A."/>
            <person name="Cepeda A.J."/>
            <person name="Yan W."/>
            <person name="Fan B."/>
            <person name="Jiang Y."/>
            <person name="Adhikari A."/>
            <person name="Zheng C.-J."/>
            <person name="Schuster L."/>
            <person name="Cowan T.M."/>
            <person name="Smanski M.J."/>
            <person name="Chevrette M.G."/>
            <person name="De Carvalho L.P.S."/>
            <person name="Shen B."/>
        </authorList>
    </citation>
    <scope>NUCLEOTIDE SEQUENCE [LARGE SCALE GENOMIC DNA]</scope>
    <source>
        <strain evidence="6 7">NPDC052347</strain>
    </source>
</reference>
<gene>
    <name evidence="6" type="ORF">AB0L16_23425</name>
</gene>
<proteinExistence type="inferred from homology"/>
<dbReference type="Proteomes" id="UP001552594">
    <property type="component" value="Unassembled WGS sequence"/>
</dbReference>
<dbReference type="RefSeq" id="WP_109284197.1">
    <property type="nucleotide sequence ID" value="NZ_JBFAUK010000020.1"/>
</dbReference>
<dbReference type="EMBL" id="JBFAUK010000020">
    <property type="protein sequence ID" value="MEV5509347.1"/>
    <property type="molecule type" value="Genomic_DNA"/>
</dbReference>
<evidence type="ECO:0000313" key="6">
    <source>
        <dbReference type="EMBL" id="MEV5509347.1"/>
    </source>
</evidence>